<dbReference type="EMBL" id="JAUEDM010000001">
    <property type="protein sequence ID" value="KAK3331420.1"/>
    <property type="molecule type" value="Genomic_DNA"/>
</dbReference>
<proteinExistence type="predicted"/>
<organism evidence="2 3">
    <name type="scientific">Apodospora peruviana</name>
    <dbReference type="NCBI Taxonomy" id="516989"/>
    <lineage>
        <taxon>Eukaryota</taxon>
        <taxon>Fungi</taxon>
        <taxon>Dikarya</taxon>
        <taxon>Ascomycota</taxon>
        <taxon>Pezizomycotina</taxon>
        <taxon>Sordariomycetes</taxon>
        <taxon>Sordariomycetidae</taxon>
        <taxon>Sordariales</taxon>
        <taxon>Lasiosphaeriaceae</taxon>
        <taxon>Apodospora</taxon>
    </lineage>
</organism>
<protein>
    <submittedName>
        <fullName evidence="2">Uncharacterized protein</fullName>
    </submittedName>
</protein>
<comment type="caution">
    <text evidence="2">The sequence shown here is derived from an EMBL/GenBank/DDBJ whole genome shotgun (WGS) entry which is preliminary data.</text>
</comment>
<feature type="compositionally biased region" description="Basic residues" evidence="1">
    <location>
        <begin position="364"/>
        <end position="377"/>
    </location>
</feature>
<evidence type="ECO:0000256" key="1">
    <source>
        <dbReference type="SAM" id="MobiDB-lite"/>
    </source>
</evidence>
<evidence type="ECO:0000313" key="2">
    <source>
        <dbReference type="EMBL" id="KAK3331420.1"/>
    </source>
</evidence>
<accession>A0AAE0IUX6</accession>
<dbReference type="Proteomes" id="UP001283341">
    <property type="component" value="Unassembled WGS sequence"/>
</dbReference>
<dbReference type="AlphaFoldDB" id="A0AAE0IUX6"/>
<feature type="non-terminal residue" evidence="2">
    <location>
        <position position="1"/>
    </location>
</feature>
<evidence type="ECO:0000313" key="3">
    <source>
        <dbReference type="Proteomes" id="UP001283341"/>
    </source>
</evidence>
<name>A0AAE0IUX6_9PEZI</name>
<gene>
    <name evidence="2" type="ORF">B0H66DRAFT_467120</name>
</gene>
<sequence>WDEFTYPAIVAGYGHQLENACKEADKIPNAEDIPRSERDIKIEENLNTVNIRWCTRAVRATLKPCAASMREQLGLDKADLSFHKQPFGLKDPMGELFWPDWFIFAQESQIFVVGDSKLSTKWRSAWLDPGTECNPTETDERMWPIRQIATYCQLADTRYGFLITPEELVAVRVHLIFDDVDMTRAGVEYRAIPWNWTGPGLTVNLGLWTLGMMGANDQFKEVAERAHYRLGCLNVWRRATAGDSNITTSDDGESDTSDGGGKKRKRTLDNIDGGSRQQTTARGKLVHNLSGRECDESEVRGWLGESLVIVEADDCSVSTQRRKSPYATPETTTVPDNEQRQEAPKLRKKIRNTYSALVNEARGSPRRSPRNRHGSAK</sequence>
<keyword evidence="3" id="KW-1185">Reference proteome</keyword>
<reference evidence="2" key="1">
    <citation type="journal article" date="2023" name="Mol. Phylogenet. Evol.">
        <title>Genome-scale phylogeny and comparative genomics of the fungal order Sordariales.</title>
        <authorList>
            <person name="Hensen N."/>
            <person name="Bonometti L."/>
            <person name="Westerberg I."/>
            <person name="Brannstrom I.O."/>
            <person name="Guillou S."/>
            <person name="Cros-Aarteil S."/>
            <person name="Calhoun S."/>
            <person name="Haridas S."/>
            <person name="Kuo A."/>
            <person name="Mondo S."/>
            <person name="Pangilinan J."/>
            <person name="Riley R."/>
            <person name="LaButti K."/>
            <person name="Andreopoulos B."/>
            <person name="Lipzen A."/>
            <person name="Chen C."/>
            <person name="Yan M."/>
            <person name="Daum C."/>
            <person name="Ng V."/>
            <person name="Clum A."/>
            <person name="Steindorff A."/>
            <person name="Ohm R.A."/>
            <person name="Martin F."/>
            <person name="Silar P."/>
            <person name="Natvig D.O."/>
            <person name="Lalanne C."/>
            <person name="Gautier V."/>
            <person name="Ament-Velasquez S.L."/>
            <person name="Kruys A."/>
            <person name="Hutchinson M.I."/>
            <person name="Powell A.J."/>
            <person name="Barry K."/>
            <person name="Miller A.N."/>
            <person name="Grigoriev I.V."/>
            <person name="Debuchy R."/>
            <person name="Gladieux P."/>
            <person name="Hiltunen Thoren M."/>
            <person name="Johannesson H."/>
        </authorList>
    </citation>
    <scope>NUCLEOTIDE SEQUENCE</scope>
    <source>
        <strain evidence="2">CBS 118394</strain>
    </source>
</reference>
<feature type="region of interest" description="Disordered" evidence="1">
    <location>
        <begin position="316"/>
        <end position="377"/>
    </location>
</feature>
<feature type="region of interest" description="Disordered" evidence="1">
    <location>
        <begin position="243"/>
        <end position="284"/>
    </location>
</feature>
<reference evidence="2" key="2">
    <citation type="submission" date="2023-06" db="EMBL/GenBank/DDBJ databases">
        <authorList>
            <consortium name="Lawrence Berkeley National Laboratory"/>
            <person name="Haridas S."/>
            <person name="Hensen N."/>
            <person name="Bonometti L."/>
            <person name="Westerberg I."/>
            <person name="Brannstrom I.O."/>
            <person name="Guillou S."/>
            <person name="Cros-Aarteil S."/>
            <person name="Calhoun S."/>
            <person name="Kuo A."/>
            <person name="Mondo S."/>
            <person name="Pangilinan J."/>
            <person name="Riley R."/>
            <person name="Labutti K."/>
            <person name="Andreopoulos B."/>
            <person name="Lipzen A."/>
            <person name="Chen C."/>
            <person name="Yanf M."/>
            <person name="Daum C."/>
            <person name="Ng V."/>
            <person name="Clum A."/>
            <person name="Steindorff A."/>
            <person name="Ohm R."/>
            <person name="Martin F."/>
            <person name="Silar P."/>
            <person name="Natvig D."/>
            <person name="Lalanne C."/>
            <person name="Gautier V."/>
            <person name="Ament-Velasquez S.L."/>
            <person name="Kruys A."/>
            <person name="Hutchinson M.I."/>
            <person name="Powell A.J."/>
            <person name="Barry K."/>
            <person name="Miller A.N."/>
            <person name="Grigoriev I.V."/>
            <person name="Debuchy R."/>
            <person name="Gladieux P."/>
            <person name="Thoren M.H."/>
            <person name="Johannesson H."/>
        </authorList>
    </citation>
    <scope>NUCLEOTIDE SEQUENCE</scope>
    <source>
        <strain evidence="2">CBS 118394</strain>
    </source>
</reference>